<reference evidence="3" key="1">
    <citation type="submission" date="2006-12" db="EMBL/GenBank/DDBJ databases">
        <title>Complete sequence of chromosome 1 of Paracoccus denitrificans PD1222.</title>
        <authorList>
            <person name="Copeland A."/>
            <person name="Lucas S."/>
            <person name="Lapidus A."/>
            <person name="Barry K."/>
            <person name="Detter J.C."/>
            <person name="Glavina del Rio T."/>
            <person name="Hammon N."/>
            <person name="Israni S."/>
            <person name="Dalin E."/>
            <person name="Tice H."/>
            <person name="Pitluck S."/>
            <person name="Munk A.C."/>
            <person name="Brettin T."/>
            <person name="Bruce D."/>
            <person name="Han C."/>
            <person name="Tapia R."/>
            <person name="Gilna P."/>
            <person name="Schmutz J."/>
            <person name="Larimer F."/>
            <person name="Land M."/>
            <person name="Hauser L."/>
            <person name="Kyrpides N."/>
            <person name="Lykidis A."/>
            <person name="Spiro S."/>
            <person name="Richardson D.J."/>
            <person name="Moir J.W.B."/>
            <person name="Ferguson S.J."/>
            <person name="van Spanning R.J.M."/>
            <person name="Richardson P."/>
        </authorList>
    </citation>
    <scope>NUCLEOTIDE SEQUENCE [LARGE SCALE GENOMIC DNA]</scope>
    <source>
        <strain evidence="3">Pd 1222</strain>
    </source>
</reference>
<sequence>MKKQEHPTGEPSMKERLIFTTALTLLATTAAGQEITVMSWGGTYGQSQVEAYHKPFTAKTGIKIVSLDSDNPAIPVKAQVEAGNVSTNVADVEYADAIRLCDEGLLEPIDPAILPPAPDGTPATEDFLPQGLSDCAVGSIVFSTIFAYDATKYPDAKPQTIADFFDTQKFPGKRGIKKVPKAVLEVALMGDGVPADQVYEVLGTPEGVDRAFAKLGSIKKDTVWWEAGAQPPQLLADGEVAMTMAYNGRIFGAAVSEGKPFEIVWDGQVYEYNLFVIPKGAPKQDEALEFIKFATDTQRLADQAKWISYGPARKSSAELVGLYQDGKTEMAPHMPTNPDNMKNALGSSYEFWVDHEAELVERFSAWLSAS</sequence>
<gene>
    <name evidence="2" type="ordered locus">Pden_1739</name>
</gene>
<evidence type="ECO:0000313" key="3">
    <source>
        <dbReference type="Proteomes" id="UP000000361"/>
    </source>
</evidence>
<name>A1B2U2_PARDP</name>
<protein>
    <submittedName>
        <fullName evidence="2">ABC polyamine/opine transporter, periplasmic substrate-binding protein</fullName>
    </submittedName>
</protein>
<keyword evidence="1" id="KW-0732">Signal</keyword>
<dbReference type="EnsemblBacteria" id="ABL69836">
    <property type="protein sequence ID" value="ABL69836"/>
    <property type="gene ID" value="Pden_1739"/>
</dbReference>
<evidence type="ECO:0000256" key="1">
    <source>
        <dbReference type="ARBA" id="ARBA00022729"/>
    </source>
</evidence>
<accession>A1B2U2</accession>
<dbReference type="STRING" id="318586.Pden_1739"/>
<dbReference type="KEGG" id="pde:Pden_1739"/>
<dbReference type="InterPro" id="IPR006059">
    <property type="entry name" value="SBP"/>
</dbReference>
<dbReference type="PANTHER" id="PTHR30222">
    <property type="entry name" value="SPERMIDINE/PUTRESCINE-BINDING PERIPLASMIC PROTEIN"/>
    <property type="match status" value="1"/>
</dbReference>
<dbReference type="CDD" id="cd13589">
    <property type="entry name" value="PBP2_polyamine_RpCGA009"/>
    <property type="match status" value="1"/>
</dbReference>
<dbReference type="EMBL" id="CP000489">
    <property type="protein sequence ID" value="ABL69836.1"/>
    <property type="molecule type" value="Genomic_DNA"/>
</dbReference>
<dbReference type="Pfam" id="PF13416">
    <property type="entry name" value="SBP_bac_8"/>
    <property type="match status" value="1"/>
</dbReference>
<dbReference type="PANTHER" id="PTHR30222:SF2">
    <property type="entry name" value="ABC TRANSPORTER SUBSTRATE-BINDING PROTEIN"/>
    <property type="match status" value="1"/>
</dbReference>
<keyword evidence="3" id="KW-1185">Reference proteome</keyword>
<dbReference type="Proteomes" id="UP000000361">
    <property type="component" value="Chromosome 1"/>
</dbReference>
<proteinExistence type="predicted"/>
<organism evidence="2 3">
    <name type="scientific">Paracoccus denitrificans (strain Pd 1222)</name>
    <dbReference type="NCBI Taxonomy" id="318586"/>
    <lineage>
        <taxon>Bacteria</taxon>
        <taxon>Pseudomonadati</taxon>
        <taxon>Pseudomonadota</taxon>
        <taxon>Alphaproteobacteria</taxon>
        <taxon>Rhodobacterales</taxon>
        <taxon>Paracoccaceae</taxon>
        <taxon>Paracoccus</taxon>
    </lineage>
</organism>
<dbReference type="AlphaFoldDB" id="A1B2U2"/>
<dbReference type="HOGENOM" id="CLU_026974_8_0_5"/>
<dbReference type="Gene3D" id="3.40.190.10">
    <property type="entry name" value="Periplasmic binding protein-like II"/>
    <property type="match status" value="2"/>
</dbReference>
<dbReference type="SUPFAM" id="SSF53850">
    <property type="entry name" value="Periplasmic binding protein-like II"/>
    <property type="match status" value="1"/>
</dbReference>
<evidence type="ECO:0000313" key="2">
    <source>
        <dbReference type="EMBL" id="ABL69836.1"/>
    </source>
</evidence>
<dbReference type="eggNOG" id="COG0687">
    <property type="taxonomic scope" value="Bacteria"/>
</dbReference>